<reference evidence="1" key="3">
    <citation type="submission" date="2014-01" db="EMBL/GenBank/DDBJ databases">
        <title>Evolution of pathogenesis and genome organization in the Tremellales.</title>
        <authorList>
            <person name="Cuomo C."/>
            <person name="Litvintseva A."/>
            <person name="Heitman J."/>
            <person name="Chen Y."/>
            <person name="Sun S."/>
            <person name="Springer D."/>
            <person name="Dromer F."/>
            <person name="Young S."/>
            <person name="Zeng Q."/>
            <person name="Chapman S."/>
            <person name="Gujja S."/>
            <person name="Saif S."/>
            <person name="Birren B."/>
        </authorList>
    </citation>
    <scope>NUCLEOTIDE SEQUENCE</scope>
    <source>
        <strain evidence="1">CBS 10118</strain>
    </source>
</reference>
<gene>
    <name evidence="1" type="ORF">I302_02173</name>
    <name evidence="2" type="ORF">I302_103472</name>
</gene>
<protein>
    <submittedName>
        <fullName evidence="1">Uncharacterized protein</fullName>
    </submittedName>
</protein>
<dbReference type="RefSeq" id="XP_019048402.1">
    <property type="nucleotide sequence ID" value="XM_019188840.1"/>
</dbReference>
<dbReference type="Proteomes" id="UP000092730">
    <property type="component" value="Chromosome 2"/>
</dbReference>
<reference evidence="2" key="4">
    <citation type="submission" date="2024-02" db="EMBL/GenBank/DDBJ databases">
        <title>Comparative genomics of Cryptococcus and Kwoniella reveals pathogenesis evolution and contrasting modes of karyotype evolution via chromosome fusion or intercentromeric recombination.</title>
        <authorList>
            <person name="Coelho M.A."/>
            <person name="David-Palma M."/>
            <person name="Shea T."/>
            <person name="Bowers K."/>
            <person name="McGinley-Smith S."/>
            <person name="Mohammad A.W."/>
            <person name="Gnirke A."/>
            <person name="Yurkov A.M."/>
            <person name="Nowrousian M."/>
            <person name="Sun S."/>
            <person name="Cuomo C.A."/>
            <person name="Heitman J."/>
        </authorList>
    </citation>
    <scope>NUCLEOTIDE SEQUENCE</scope>
    <source>
        <strain evidence="2">CBS 10118</strain>
    </source>
</reference>
<proteinExistence type="predicted"/>
<name>A0A1B9G8I7_9TREE</name>
<reference evidence="1" key="1">
    <citation type="submission" date="2013-07" db="EMBL/GenBank/DDBJ databases">
        <title>The Genome Sequence of Cryptococcus bestiolae CBS10118.</title>
        <authorList>
            <consortium name="The Broad Institute Genome Sequencing Platform"/>
            <person name="Cuomo C."/>
            <person name="Litvintseva A."/>
            <person name="Chen Y."/>
            <person name="Heitman J."/>
            <person name="Sun S."/>
            <person name="Springer D."/>
            <person name="Dromer F."/>
            <person name="Young S.K."/>
            <person name="Zeng Q."/>
            <person name="Gargeya S."/>
            <person name="Fitzgerald M."/>
            <person name="Abouelleil A."/>
            <person name="Alvarado L."/>
            <person name="Berlin A.M."/>
            <person name="Chapman S.B."/>
            <person name="Dewar J."/>
            <person name="Goldberg J."/>
            <person name="Griggs A."/>
            <person name="Gujja S."/>
            <person name="Hansen M."/>
            <person name="Howarth C."/>
            <person name="Imamovic A."/>
            <person name="Larimer J."/>
            <person name="McCowan C."/>
            <person name="Murphy C."/>
            <person name="Pearson M."/>
            <person name="Priest M."/>
            <person name="Roberts A."/>
            <person name="Saif S."/>
            <person name="Shea T."/>
            <person name="Sykes S."/>
            <person name="Wortman J."/>
            <person name="Nusbaum C."/>
            <person name="Birren B."/>
        </authorList>
    </citation>
    <scope>NUCLEOTIDE SEQUENCE [LARGE SCALE GENOMIC DNA]</scope>
    <source>
        <strain evidence="1">CBS 10118</strain>
    </source>
</reference>
<dbReference type="EMBL" id="KI894019">
    <property type="protein sequence ID" value="OCF27332.1"/>
    <property type="molecule type" value="Genomic_DNA"/>
</dbReference>
<evidence type="ECO:0000313" key="2">
    <source>
        <dbReference type="EMBL" id="WVW81478.1"/>
    </source>
</evidence>
<dbReference type="AlphaFoldDB" id="A0A1B9G8I7"/>
<accession>A0A1B9G8I7</accession>
<keyword evidence="3" id="KW-1185">Reference proteome</keyword>
<sequence>MPSTNDEGSKSAQVYNKARLIISDLTDGAFSWSKLYMPGTVLSLRPTVSTYTIPRRFGHRQVLTTRILGSKNLTIRLPPTACEGTIRYVDQEILVRGHLKGELSNLHIRTDPNIEDWGCVIDHEWSAQMLWSDIVAGFEKIGMQVSCTDSAFWLRTKFYEHDPDQHSKDTSSMSPTKLSSRGKVRCIDVDWDEKSGTFNANIETDNPTRVHLSIDEGETVPRHLTEIDHGSSWDAEGIASRYQRVDDQDGSSDKARSIAASAMETLKRISDQNFYGDLAVSFSVSGIDSDQDNIIGMRGC</sequence>
<organism evidence="1">
    <name type="scientific">Kwoniella bestiolae CBS 10118</name>
    <dbReference type="NCBI Taxonomy" id="1296100"/>
    <lineage>
        <taxon>Eukaryota</taxon>
        <taxon>Fungi</taxon>
        <taxon>Dikarya</taxon>
        <taxon>Basidiomycota</taxon>
        <taxon>Agaricomycotina</taxon>
        <taxon>Tremellomycetes</taxon>
        <taxon>Tremellales</taxon>
        <taxon>Cryptococcaceae</taxon>
        <taxon>Kwoniella</taxon>
    </lineage>
</organism>
<evidence type="ECO:0000313" key="3">
    <source>
        <dbReference type="Proteomes" id="UP000092730"/>
    </source>
</evidence>
<dbReference type="KEGG" id="kbi:30206572"/>
<dbReference type="GeneID" id="30206572"/>
<evidence type="ECO:0000313" key="1">
    <source>
        <dbReference type="EMBL" id="OCF27332.1"/>
    </source>
</evidence>
<dbReference type="EMBL" id="CP144542">
    <property type="protein sequence ID" value="WVW81478.1"/>
    <property type="molecule type" value="Genomic_DNA"/>
</dbReference>
<reference evidence="2" key="2">
    <citation type="submission" date="2013-07" db="EMBL/GenBank/DDBJ databases">
        <authorList>
            <consortium name="The Broad Institute Genome Sequencing Platform"/>
            <person name="Cuomo C."/>
            <person name="Litvintseva A."/>
            <person name="Chen Y."/>
            <person name="Heitman J."/>
            <person name="Sun S."/>
            <person name="Springer D."/>
            <person name="Dromer F."/>
            <person name="Young S.K."/>
            <person name="Zeng Q."/>
            <person name="Gargeya S."/>
            <person name="Fitzgerald M."/>
            <person name="Abouelleil A."/>
            <person name="Alvarado L."/>
            <person name="Berlin A.M."/>
            <person name="Chapman S.B."/>
            <person name="Dewar J."/>
            <person name="Goldberg J."/>
            <person name="Griggs A."/>
            <person name="Gujja S."/>
            <person name="Hansen M."/>
            <person name="Howarth C."/>
            <person name="Imamovic A."/>
            <person name="Larimer J."/>
            <person name="McCowan C."/>
            <person name="Murphy C."/>
            <person name="Pearson M."/>
            <person name="Priest M."/>
            <person name="Roberts A."/>
            <person name="Saif S."/>
            <person name="Shea T."/>
            <person name="Sykes S."/>
            <person name="Wortman J."/>
            <person name="Nusbaum C."/>
            <person name="Birren B."/>
        </authorList>
    </citation>
    <scope>NUCLEOTIDE SEQUENCE</scope>
    <source>
        <strain evidence="2">CBS 10118</strain>
    </source>
</reference>
<dbReference type="VEuPathDB" id="FungiDB:I302_02173"/>